<dbReference type="EMBL" id="BSDI01000007">
    <property type="protein sequence ID" value="GLH96513.1"/>
    <property type="molecule type" value="Genomic_DNA"/>
</dbReference>
<keyword evidence="4" id="KW-0046">Antibiotic resistance</keyword>
<organism evidence="6 7">
    <name type="scientific">Phytohabitans aurantiacus</name>
    <dbReference type="NCBI Taxonomy" id="3016789"/>
    <lineage>
        <taxon>Bacteria</taxon>
        <taxon>Bacillati</taxon>
        <taxon>Actinomycetota</taxon>
        <taxon>Actinomycetes</taxon>
        <taxon>Micromonosporales</taxon>
        <taxon>Micromonosporaceae</taxon>
    </lineage>
</organism>
<feature type="region of interest" description="Disordered" evidence="5">
    <location>
        <begin position="15"/>
        <end position="39"/>
    </location>
</feature>
<evidence type="ECO:0000256" key="2">
    <source>
        <dbReference type="ARBA" id="ARBA00022679"/>
    </source>
</evidence>
<evidence type="ECO:0000313" key="6">
    <source>
        <dbReference type="EMBL" id="GLH96513.1"/>
    </source>
</evidence>
<comment type="caution">
    <text evidence="6">The sequence shown here is derived from an EMBL/GenBank/DDBJ whole genome shotgun (WGS) entry which is preliminary data.</text>
</comment>
<keyword evidence="7" id="KW-1185">Reference proteome</keyword>
<evidence type="ECO:0000256" key="3">
    <source>
        <dbReference type="ARBA" id="ARBA00023315"/>
    </source>
</evidence>
<evidence type="ECO:0000256" key="5">
    <source>
        <dbReference type="SAM" id="MobiDB-lite"/>
    </source>
</evidence>
<proteinExistence type="inferred from homology"/>
<name>A0ABQ5QPY9_9ACTN</name>
<dbReference type="InterPro" id="IPR028345">
    <property type="entry name" value="Antibiotic_NAT-like"/>
</dbReference>
<dbReference type="Pfam" id="PF02522">
    <property type="entry name" value="Antibiotic_NAT"/>
    <property type="match status" value="1"/>
</dbReference>
<dbReference type="EC" id="2.3.1.-" evidence="4"/>
<comment type="catalytic activity">
    <reaction evidence="4">
        <text>a 2-deoxystreptamine antibiotic + acetyl-CoA = an N(3)-acetyl-2-deoxystreptamine antibiotic + CoA + H(+)</text>
        <dbReference type="Rhea" id="RHEA:12665"/>
        <dbReference type="ChEBI" id="CHEBI:15378"/>
        <dbReference type="ChEBI" id="CHEBI:57287"/>
        <dbReference type="ChEBI" id="CHEBI:57288"/>
        <dbReference type="ChEBI" id="CHEBI:57921"/>
        <dbReference type="ChEBI" id="CHEBI:77452"/>
        <dbReference type="EC" id="2.3.1.81"/>
    </reaction>
</comment>
<dbReference type="InterPro" id="IPR003679">
    <property type="entry name" value="Amioglycoside_AcTrfase"/>
</dbReference>
<dbReference type="Proteomes" id="UP001144280">
    <property type="component" value="Unassembled WGS sequence"/>
</dbReference>
<gene>
    <name evidence="6" type="ORF">Pa4123_17870</name>
</gene>
<accession>A0ABQ5QPY9</accession>
<protein>
    <recommendedName>
        <fullName evidence="4">Aminoglycoside N(3)-acetyltransferase</fullName>
        <ecNumber evidence="4">2.3.1.-</ecNumber>
    </recommendedName>
</protein>
<comment type="similarity">
    <text evidence="1 4">Belongs to the antibiotic N-acetyltransferase family.</text>
</comment>
<keyword evidence="2 4" id="KW-0808">Transferase</keyword>
<feature type="compositionally biased region" description="Low complexity" evidence="5">
    <location>
        <begin position="20"/>
        <end position="36"/>
    </location>
</feature>
<dbReference type="PANTHER" id="PTHR11104">
    <property type="entry name" value="AMINOGLYCOSIDE N3-ACETYLTRANSFERASE"/>
    <property type="match status" value="1"/>
</dbReference>
<evidence type="ECO:0000256" key="4">
    <source>
        <dbReference type="RuleBase" id="RU365031"/>
    </source>
</evidence>
<sequence>MLLLGCGHGSNTSLHLAEYRQQSPPRGPSGSSVRQPDGTSRWTTWIDVVIDESDFTRLGKDYEGTGAATIGPVGDATTRLISQRDLVDFATAWLATHRPTRP</sequence>
<evidence type="ECO:0000313" key="7">
    <source>
        <dbReference type="Proteomes" id="UP001144280"/>
    </source>
</evidence>
<keyword evidence="3 4" id="KW-0012">Acyltransferase</keyword>
<dbReference type="PANTHER" id="PTHR11104:SF0">
    <property type="entry name" value="SPBETA PROPHAGE-DERIVED AMINOGLYCOSIDE N(3')-ACETYLTRANSFERASE-LIKE PROTEIN YOKD"/>
    <property type="match status" value="1"/>
</dbReference>
<evidence type="ECO:0000256" key="1">
    <source>
        <dbReference type="ARBA" id="ARBA00006383"/>
    </source>
</evidence>
<dbReference type="SUPFAM" id="SSF110710">
    <property type="entry name" value="TTHA0583/YokD-like"/>
    <property type="match status" value="1"/>
</dbReference>
<reference evidence="6" key="1">
    <citation type="submission" date="2022-12" db="EMBL/GenBank/DDBJ databases">
        <title>New Phytohabitans aurantiacus sp. RD004123 nov., an actinomycete isolated from soil.</title>
        <authorList>
            <person name="Triningsih D.W."/>
            <person name="Harunari E."/>
            <person name="Igarashi Y."/>
        </authorList>
    </citation>
    <scope>NUCLEOTIDE SEQUENCE</scope>
    <source>
        <strain evidence="6">RD004123</strain>
    </source>
</reference>